<feature type="compositionally biased region" description="Polar residues" evidence="1">
    <location>
        <begin position="57"/>
        <end position="70"/>
    </location>
</feature>
<evidence type="ECO:0000313" key="3">
    <source>
        <dbReference type="Proteomes" id="UP001589688"/>
    </source>
</evidence>
<reference evidence="2 3" key="1">
    <citation type="submission" date="2024-09" db="EMBL/GenBank/DDBJ databases">
        <authorList>
            <person name="Sun Q."/>
            <person name="Mori K."/>
        </authorList>
    </citation>
    <scope>NUCLEOTIDE SEQUENCE [LARGE SCALE GENOMIC DNA]</scope>
    <source>
        <strain evidence="2 3">ATCC 51272</strain>
    </source>
</reference>
<evidence type="ECO:0000256" key="1">
    <source>
        <dbReference type="SAM" id="MobiDB-lite"/>
    </source>
</evidence>
<dbReference type="Proteomes" id="UP001589688">
    <property type="component" value="Unassembled WGS sequence"/>
</dbReference>
<name>A0ABV5ZNT5_9BACT</name>
<feature type="region of interest" description="Disordered" evidence="1">
    <location>
        <begin position="33"/>
        <end position="70"/>
    </location>
</feature>
<organism evidence="2 3">
    <name type="scientific">Hallella seregens ATCC 51272</name>
    <dbReference type="NCBI Taxonomy" id="1336250"/>
    <lineage>
        <taxon>Bacteria</taxon>
        <taxon>Pseudomonadati</taxon>
        <taxon>Bacteroidota</taxon>
        <taxon>Bacteroidia</taxon>
        <taxon>Bacteroidales</taxon>
        <taxon>Prevotellaceae</taxon>
        <taxon>Hallella</taxon>
    </lineage>
</organism>
<protein>
    <submittedName>
        <fullName evidence="2">Uncharacterized protein</fullName>
    </submittedName>
</protein>
<accession>A0ABV5ZNT5</accession>
<evidence type="ECO:0000313" key="2">
    <source>
        <dbReference type="EMBL" id="MFB9898565.1"/>
    </source>
</evidence>
<comment type="caution">
    <text evidence="2">The sequence shown here is derived from an EMBL/GenBank/DDBJ whole genome shotgun (WGS) entry which is preliminary data.</text>
</comment>
<keyword evidence="3" id="KW-1185">Reference proteome</keyword>
<proteinExistence type="predicted"/>
<gene>
    <name evidence="2" type="ORF">ACFFK8_12350</name>
</gene>
<sequence>MDYILSQHGARNNASFTLPDFANLPAACRGGGAMAVQTPRDNGVNATRSRRKRGAMTAQTRGENGASQAA</sequence>
<dbReference type="EMBL" id="JBHLZF010000002">
    <property type="protein sequence ID" value="MFB9898565.1"/>
    <property type="molecule type" value="Genomic_DNA"/>
</dbReference>
<dbReference type="RefSeq" id="WP_156924975.1">
    <property type="nucleotide sequence ID" value="NZ_JADU01000007.1"/>
</dbReference>